<dbReference type="SUPFAM" id="SSF52743">
    <property type="entry name" value="Subtilisin-like"/>
    <property type="match status" value="1"/>
</dbReference>
<feature type="active site" description="Charge relay system" evidence="5">
    <location>
        <position position="111"/>
    </location>
</feature>
<accession>A0ABR2VYT9</accession>
<dbReference type="InterPro" id="IPR015500">
    <property type="entry name" value="Peptidase_S8_subtilisin-rel"/>
</dbReference>
<keyword evidence="4 5" id="KW-0720">Serine protease</keyword>
<dbReference type="InterPro" id="IPR036852">
    <property type="entry name" value="Peptidase_S8/S53_dom_sf"/>
</dbReference>
<dbReference type="Proteomes" id="UP001479436">
    <property type="component" value="Unassembled WGS sequence"/>
</dbReference>
<dbReference type="InterPro" id="IPR000209">
    <property type="entry name" value="Peptidase_S8/S53_dom"/>
</dbReference>
<feature type="chain" id="PRO_5046655700" description="Peptidase S8/S53 domain-containing protein" evidence="6">
    <location>
        <begin position="22"/>
        <end position="325"/>
    </location>
</feature>
<keyword evidence="2 5" id="KW-0645">Protease</keyword>
<evidence type="ECO:0000259" key="7">
    <source>
        <dbReference type="Pfam" id="PF00082"/>
    </source>
</evidence>
<evidence type="ECO:0000256" key="6">
    <source>
        <dbReference type="SAM" id="SignalP"/>
    </source>
</evidence>
<reference evidence="8 9" key="1">
    <citation type="submission" date="2023-04" db="EMBL/GenBank/DDBJ databases">
        <title>Genome of Basidiobolus ranarum AG-B5.</title>
        <authorList>
            <person name="Stajich J.E."/>
            <person name="Carter-House D."/>
            <person name="Gryganskyi A."/>
        </authorList>
    </citation>
    <scope>NUCLEOTIDE SEQUENCE [LARGE SCALE GENOMIC DNA]</scope>
    <source>
        <strain evidence="8 9">AG-B5</strain>
    </source>
</reference>
<dbReference type="InterPro" id="IPR034193">
    <property type="entry name" value="PCSK9_ProteinaseK-like"/>
</dbReference>
<evidence type="ECO:0000256" key="1">
    <source>
        <dbReference type="ARBA" id="ARBA00011073"/>
    </source>
</evidence>
<dbReference type="PANTHER" id="PTHR43806">
    <property type="entry name" value="PEPTIDASE S8"/>
    <property type="match status" value="1"/>
</dbReference>
<sequence>MRLKITFYALLLLVVSKPITTTNTAACKGSCSGSNKTIIQKNAPWHLARISHRSLNTTSKNEFSYQSARDGSGVTIYVFDSGVDTSHAEFSGRARIGADFIDDGVPDNDGHGTECASLVNGKTVGVAKKAQIVSVKVTYRRRPRKLSDAFKFVLNDAKKNPKFKSVISMSVGIENAEQETEDALTEVIRAGITVIAAAGNGAHDPCKLWPALRKDVITVSGMDKNDRWGNESSGKCVDILAPSDDILVAYYNPDKPNNHGKLSISGGSSDATPIVAGVVAGYLSEKPMSPAEVRKVLIKAAGKNVIKGVPKDGTPNLLVYNNDKI</sequence>
<name>A0ABR2VYT9_9FUNG</name>
<evidence type="ECO:0000313" key="9">
    <source>
        <dbReference type="Proteomes" id="UP001479436"/>
    </source>
</evidence>
<feature type="active site" description="Charge relay system" evidence="5">
    <location>
        <position position="269"/>
    </location>
</feature>
<dbReference type="PANTHER" id="PTHR43806:SF11">
    <property type="entry name" value="CEREVISIN-RELATED"/>
    <property type="match status" value="1"/>
</dbReference>
<comment type="similarity">
    <text evidence="1 5">Belongs to the peptidase S8 family.</text>
</comment>
<dbReference type="EMBL" id="JASJQH010007328">
    <property type="protein sequence ID" value="KAK9710673.1"/>
    <property type="molecule type" value="Genomic_DNA"/>
</dbReference>
<gene>
    <name evidence="8" type="ORF">K7432_008291</name>
</gene>
<dbReference type="PROSITE" id="PS51892">
    <property type="entry name" value="SUBTILASE"/>
    <property type="match status" value="1"/>
</dbReference>
<evidence type="ECO:0000313" key="8">
    <source>
        <dbReference type="EMBL" id="KAK9710673.1"/>
    </source>
</evidence>
<comment type="caution">
    <text evidence="8">The sequence shown here is derived from an EMBL/GenBank/DDBJ whole genome shotgun (WGS) entry which is preliminary data.</text>
</comment>
<protein>
    <recommendedName>
        <fullName evidence="7">Peptidase S8/S53 domain-containing protein</fullName>
    </recommendedName>
</protein>
<keyword evidence="6" id="KW-0732">Signal</keyword>
<evidence type="ECO:0000256" key="3">
    <source>
        <dbReference type="ARBA" id="ARBA00022801"/>
    </source>
</evidence>
<dbReference type="CDD" id="cd04077">
    <property type="entry name" value="Peptidases_S8_PCSK9_ProteinaseK_like"/>
    <property type="match status" value="1"/>
</dbReference>
<organism evidence="8 9">
    <name type="scientific">Basidiobolus ranarum</name>
    <dbReference type="NCBI Taxonomy" id="34480"/>
    <lineage>
        <taxon>Eukaryota</taxon>
        <taxon>Fungi</taxon>
        <taxon>Fungi incertae sedis</taxon>
        <taxon>Zoopagomycota</taxon>
        <taxon>Entomophthoromycotina</taxon>
        <taxon>Basidiobolomycetes</taxon>
        <taxon>Basidiobolales</taxon>
        <taxon>Basidiobolaceae</taxon>
        <taxon>Basidiobolus</taxon>
    </lineage>
</organism>
<keyword evidence="3 5" id="KW-0378">Hydrolase</keyword>
<evidence type="ECO:0000256" key="4">
    <source>
        <dbReference type="ARBA" id="ARBA00022825"/>
    </source>
</evidence>
<feature type="active site" description="Charge relay system" evidence="5">
    <location>
        <position position="80"/>
    </location>
</feature>
<keyword evidence="9" id="KW-1185">Reference proteome</keyword>
<proteinExistence type="inferred from homology"/>
<dbReference type="PRINTS" id="PR00723">
    <property type="entry name" value="SUBTILISIN"/>
</dbReference>
<dbReference type="Pfam" id="PF00082">
    <property type="entry name" value="Peptidase_S8"/>
    <property type="match status" value="1"/>
</dbReference>
<feature type="signal peptide" evidence="6">
    <location>
        <begin position="1"/>
        <end position="21"/>
    </location>
</feature>
<feature type="domain" description="Peptidase S8/S53" evidence="7">
    <location>
        <begin position="71"/>
        <end position="304"/>
    </location>
</feature>
<dbReference type="InterPro" id="IPR050131">
    <property type="entry name" value="Peptidase_S8_subtilisin-like"/>
</dbReference>
<evidence type="ECO:0000256" key="5">
    <source>
        <dbReference type="PROSITE-ProRule" id="PRU01240"/>
    </source>
</evidence>
<dbReference type="Gene3D" id="3.40.50.200">
    <property type="entry name" value="Peptidase S8/S53 domain"/>
    <property type="match status" value="1"/>
</dbReference>
<evidence type="ECO:0000256" key="2">
    <source>
        <dbReference type="ARBA" id="ARBA00022670"/>
    </source>
</evidence>